<dbReference type="EMBL" id="JBHSFU010000015">
    <property type="protein sequence ID" value="MFC4560222.1"/>
    <property type="molecule type" value="Genomic_DNA"/>
</dbReference>
<dbReference type="RefSeq" id="WP_390299941.1">
    <property type="nucleotide sequence ID" value="NZ_JBHSFU010000015.1"/>
</dbReference>
<proteinExistence type="predicted"/>
<accession>A0ABV9DNM6</accession>
<dbReference type="Proteomes" id="UP001595989">
    <property type="component" value="Unassembled WGS sequence"/>
</dbReference>
<evidence type="ECO:0000313" key="1">
    <source>
        <dbReference type="EMBL" id="MFC4560222.1"/>
    </source>
</evidence>
<protein>
    <submittedName>
        <fullName evidence="1">Uncharacterized protein</fullName>
    </submittedName>
</protein>
<organism evidence="1 2">
    <name type="scientific">Virgibacillus kekensis</name>
    <dbReference type="NCBI Taxonomy" id="202261"/>
    <lineage>
        <taxon>Bacteria</taxon>
        <taxon>Bacillati</taxon>
        <taxon>Bacillota</taxon>
        <taxon>Bacilli</taxon>
        <taxon>Bacillales</taxon>
        <taxon>Bacillaceae</taxon>
        <taxon>Virgibacillus</taxon>
    </lineage>
</organism>
<evidence type="ECO:0000313" key="2">
    <source>
        <dbReference type="Proteomes" id="UP001595989"/>
    </source>
</evidence>
<reference evidence="2" key="1">
    <citation type="journal article" date="2019" name="Int. J. Syst. Evol. Microbiol.">
        <title>The Global Catalogue of Microorganisms (GCM) 10K type strain sequencing project: providing services to taxonomists for standard genome sequencing and annotation.</title>
        <authorList>
            <consortium name="The Broad Institute Genomics Platform"/>
            <consortium name="The Broad Institute Genome Sequencing Center for Infectious Disease"/>
            <person name="Wu L."/>
            <person name="Ma J."/>
        </authorList>
    </citation>
    <scope>NUCLEOTIDE SEQUENCE [LARGE SCALE GENOMIC DNA]</scope>
    <source>
        <strain evidence="2">CGMCC 4.7426</strain>
    </source>
</reference>
<gene>
    <name evidence="1" type="ORF">ACFO3D_18865</name>
</gene>
<sequence>MSKESLIKMLETLCQYNDVEITHTFSSNEQPVMTVRCLKLTRTIEITNFKNNTVKLFDNIEESAEALQLLINENTIDLTSYS</sequence>
<keyword evidence="2" id="KW-1185">Reference proteome</keyword>
<name>A0ABV9DNM6_9BACI</name>
<comment type="caution">
    <text evidence="1">The sequence shown here is derived from an EMBL/GenBank/DDBJ whole genome shotgun (WGS) entry which is preliminary data.</text>
</comment>